<dbReference type="InterPro" id="IPR036895">
    <property type="entry name" value="Uracil-DNA_glycosylase-like_sf"/>
</dbReference>
<dbReference type="SMART" id="SM00986">
    <property type="entry name" value="UDG"/>
    <property type="match status" value="1"/>
</dbReference>
<evidence type="ECO:0000256" key="6">
    <source>
        <dbReference type="ARBA" id="ARBA00022723"/>
    </source>
</evidence>
<dbReference type="EC" id="3.2.2.27" evidence="3"/>
<dbReference type="Pfam" id="PF03167">
    <property type="entry name" value="UDG"/>
    <property type="match status" value="1"/>
</dbReference>
<keyword evidence="5" id="KW-0004">4Fe-4S</keyword>
<dbReference type="EMBL" id="JBBMQO010000006">
    <property type="protein sequence ID" value="MEM5502393.1"/>
    <property type="molecule type" value="Genomic_DNA"/>
</dbReference>
<keyword evidence="14" id="KW-0326">Glycosidase</keyword>
<keyword evidence="10" id="KW-0411">Iron-sulfur</keyword>
<feature type="region of interest" description="Disordered" evidence="12">
    <location>
        <begin position="45"/>
        <end position="72"/>
    </location>
</feature>
<dbReference type="RefSeq" id="WP_342848713.1">
    <property type="nucleotide sequence ID" value="NZ_JBBMQO010000006.1"/>
</dbReference>
<reference evidence="14 15" key="1">
    <citation type="submission" date="2024-03" db="EMBL/GenBank/DDBJ databases">
        <title>Community enrichment and isolation of bacterial strains for fucoidan degradation.</title>
        <authorList>
            <person name="Sichert A."/>
        </authorList>
    </citation>
    <scope>NUCLEOTIDE SEQUENCE [LARGE SCALE GENOMIC DNA]</scope>
    <source>
        <strain evidence="14 15">AS62</strain>
    </source>
</reference>
<dbReference type="SMART" id="SM00987">
    <property type="entry name" value="UreE_C"/>
    <property type="match status" value="1"/>
</dbReference>
<dbReference type="InterPro" id="IPR005273">
    <property type="entry name" value="Ura-DNA_glyco_family4"/>
</dbReference>
<comment type="similarity">
    <text evidence="2">Belongs to the uracil-DNA glycosylase (UDG) superfamily. Type 4 (UDGa) family.</text>
</comment>
<comment type="caution">
    <text evidence="14">The sequence shown here is derived from an EMBL/GenBank/DDBJ whole genome shotgun (WGS) entry which is preliminary data.</text>
</comment>
<evidence type="ECO:0000256" key="4">
    <source>
        <dbReference type="ARBA" id="ARBA00019403"/>
    </source>
</evidence>
<evidence type="ECO:0000256" key="7">
    <source>
        <dbReference type="ARBA" id="ARBA00022763"/>
    </source>
</evidence>
<keyword evidence="8 14" id="KW-0378">Hydrolase</keyword>
<keyword evidence="9" id="KW-0408">Iron</keyword>
<protein>
    <recommendedName>
        <fullName evidence="4">Type-4 uracil-DNA glycosylase</fullName>
        <ecNumber evidence="3">3.2.2.27</ecNumber>
    </recommendedName>
</protein>
<dbReference type="PANTHER" id="PTHR33693:SF1">
    <property type="entry name" value="TYPE-4 URACIL-DNA GLYCOSYLASE"/>
    <property type="match status" value="1"/>
</dbReference>
<sequence>MSDTENTSEMTVEEIHSLLRFYAESGLDFPISDVALDRFEMVPEQAAPQSVAPAENIKAENKKSTDPHEPELMEMDPRKRMKDAPRPIAQANLAVTLPTEEVVAKAVAMADAAQDLDALKQAVETFEGCNLKRSARSTIFEGGKRGARLMIIGGAPTGNDDNAGSAFSGPNGLLLEKMLGAIGLSRHEDVYMSYCVPWNPPGNSAPTPLHLEMCAPFLARQIQLAKPELILVLGNGAVRHILKTRQTIMQARGKWTELPNFGIQAIATFDPAMLITQPKLKRHAWLDLLSVKAKLAAQ</sequence>
<evidence type="ECO:0000256" key="1">
    <source>
        <dbReference type="ARBA" id="ARBA00001400"/>
    </source>
</evidence>
<proteinExistence type="inferred from homology"/>
<evidence type="ECO:0000256" key="2">
    <source>
        <dbReference type="ARBA" id="ARBA00006521"/>
    </source>
</evidence>
<dbReference type="GO" id="GO:0004844">
    <property type="term" value="F:uracil DNA N-glycosylase activity"/>
    <property type="evidence" value="ECO:0007669"/>
    <property type="project" value="UniProtKB-EC"/>
</dbReference>
<keyword evidence="7" id="KW-0227">DNA damage</keyword>
<dbReference type="InterPro" id="IPR051536">
    <property type="entry name" value="UDG_Type-4/5"/>
</dbReference>
<accession>A0ABU9T8E5</accession>
<dbReference type="InterPro" id="IPR005122">
    <property type="entry name" value="Uracil-DNA_glycosylase-like"/>
</dbReference>
<keyword evidence="6" id="KW-0479">Metal-binding</keyword>
<dbReference type="NCBIfam" id="TIGR00758">
    <property type="entry name" value="UDG_fam4"/>
    <property type="match status" value="1"/>
</dbReference>
<comment type="catalytic activity">
    <reaction evidence="1">
        <text>Hydrolyzes single-stranded DNA or mismatched double-stranded DNA and polynucleotides, releasing free uracil.</text>
        <dbReference type="EC" id="3.2.2.27"/>
    </reaction>
</comment>
<evidence type="ECO:0000256" key="3">
    <source>
        <dbReference type="ARBA" id="ARBA00012030"/>
    </source>
</evidence>
<evidence type="ECO:0000313" key="14">
    <source>
        <dbReference type="EMBL" id="MEM5502393.1"/>
    </source>
</evidence>
<dbReference type="CDD" id="cd10030">
    <property type="entry name" value="UDG-F4_TTUDGA_SPO1dp_like"/>
    <property type="match status" value="1"/>
</dbReference>
<evidence type="ECO:0000256" key="5">
    <source>
        <dbReference type="ARBA" id="ARBA00022485"/>
    </source>
</evidence>
<dbReference type="PANTHER" id="PTHR33693">
    <property type="entry name" value="TYPE-5 URACIL-DNA GLYCOSYLASE"/>
    <property type="match status" value="1"/>
</dbReference>
<name>A0ABU9T8E5_9HYPH</name>
<evidence type="ECO:0000256" key="8">
    <source>
        <dbReference type="ARBA" id="ARBA00022801"/>
    </source>
</evidence>
<dbReference type="SUPFAM" id="SSF52141">
    <property type="entry name" value="Uracil-DNA glycosylase-like"/>
    <property type="match status" value="1"/>
</dbReference>
<keyword evidence="11" id="KW-0234">DNA repair</keyword>
<feature type="compositionally biased region" description="Basic and acidic residues" evidence="12">
    <location>
        <begin position="57"/>
        <end position="72"/>
    </location>
</feature>
<evidence type="ECO:0000313" key="15">
    <source>
        <dbReference type="Proteomes" id="UP001477870"/>
    </source>
</evidence>
<keyword evidence="15" id="KW-1185">Reference proteome</keyword>
<dbReference type="Gene3D" id="3.40.470.10">
    <property type="entry name" value="Uracil-DNA glycosylase-like domain"/>
    <property type="match status" value="1"/>
</dbReference>
<evidence type="ECO:0000256" key="9">
    <source>
        <dbReference type="ARBA" id="ARBA00023004"/>
    </source>
</evidence>
<evidence type="ECO:0000256" key="10">
    <source>
        <dbReference type="ARBA" id="ARBA00023014"/>
    </source>
</evidence>
<evidence type="ECO:0000256" key="12">
    <source>
        <dbReference type="SAM" id="MobiDB-lite"/>
    </source>
</evidence>
<dbReference type="Proteomes" id="UP001477870">
    <property type="component" value="Unassembled WGS sequence"/>
</dbReference>
<evidence type="ECO:0000256" key="11">
    <source>
        <dbReference type="ARBA" id="ARBA00023204"/>
    </source>
</evidence>
<gene>
    <name evidence="14" type="ORF">WNY59_12430</name>
</gene>
<organism evidence="14 15">
    <name type="scientific">Ahrensia kielensis</name>
    <dbReference type="NCBI Taxonomy" id="76980"/>
    <lineage>
        <taxon>Bacteria</taxon>
        <taxon>Pseudomonadati</taxon>
        <taxon>Pseudomonadota</taxon>
        <taxon>Alphaproteobacteria</taxon>
        <taxon>Hyphomicrobiales</taxon>
        <taxon>Ahrensiaceae</taxon>
        <taxon>Ahrensia</taxon>
    </lineage>
</organism>
<feature type="domain" description="Uracil-DNA glycosylase-like" evidence="13">
    <location>
        <begin position="140"/>
        <end position="289"/>
    </location>
</feature>
<evidence type="ECO:0000259" key="13">
    <source>
        <dbReference type="SMART" id="SM00986"/>
    </source>
</evidence>